<dbReference type="EMBL" id="OD568514">
    <property type="protein sequence ID" value="CAD7447052.1"/>
    <property type="molecule type" value="Genomic_DNA"/>
</dbReference>
<name>A0A7R9I671_9NEOP</name>
<accession>A0A7R9I671</accession>
<protein>
    <submittedName>
        <fullName evidence="1">Uncharacterized protein</fullName>
    </submittedName>
</protein>
<gene>
    <name evidence="1" type="ORF">TBIB3V08_LOCUS9369</name>
</gene>
<sequence length="167" mass="19172">MKSQKSHNDEEKITTDKLSIGSAGGAKCEFITYKTFALDRPCYKVPFKNRITVHASSMEKSFYLWYERINSFKNMGQQGGLHRTVIRTSPVVQRIHIEVAIWDQLVDGTATTIHVVGQVTLRVERVKLFSVRMSGSRQSQDVSSFSNRKSNIMKRRRFAVREGVMRV</sequence>
<organism evidence="1">
    <name type="scientific">Timema bartmani</name>
    <dbReference type="NCBI Taxonomy" id="61472"/>
    <lineage>
        <taxon>Eukaryota</taxon>
        <taxon>Metazoa</taxon>
        <taxon>Ecdysozoa</taxon>
        <taxon>Arthropoda</taxon>
        <taxon>Hexapoda</taxon>
        <taxon>Insecta</taxon>
        <taxon>Pterygota</taxon>
        <taxon>Neoptera</taxon>
        <taxon>Polyneoptera</taxon>
        <taxon>Phasmatodea</taxon>
        <taxon>Timematodea</taxon>
        <taxon>Timematoidea</taxon>
        <taxon>Timematidae</taxon>
        <taxon>Timema</taxon>
    </lineage>
</organism>
<dbReference type="AlphaFoldDB" id="A0A7R9I671"/>
<reference evidence="1" key="1">
    <citation type="submission" date="2020-11" db="EMBL/GenBank/DDBJ databases">
        <authorList>
            <person name="Tran Van P."/>
        </authorList>
    </citation>
    <scope>NUCLEOTIDE SEQUENCE</scope>
</reference>
<evidence type="ECO:0000313" key="1">
    <source>
        <dbReference type="EMBL" id="CAD7447052.1"/>
    </source>
</evidence>
<proteinExistence type="predicted"/>